<accession>A0A8S0Z1P1</accession>
<dbReference type="OrthoDB" id="8030796at2759"/>
<evidence type="ECO:0000259" key="3">
    <source>
        <dbReference type="SMART" id="SM00690"/>
    </source>
</evidence>
<dbReference type="Pfam" id="PF03103">
    <property type="entry name" value="DUF243"/>
    <property type="match status" value="1"/>
</dbReference>
<protein>
    <recommendedName>
        <fullName evidence="3">DUF243 domain-containing protein</fullName>
    </recommendedName>
</protein>
<keyword evidence="2" id="KW-0732">Signal</keyword>
<feature type="chain" id="PRO_5035842424" description="DUF243 domain-containing protein" evidence="2">
    <location>
        <begin position="16"/>
        <end position="538"/>
    </location>
</feature>
<dbReference type="AlphaFoldDB" id="A0A8S0Z1P1"/>
<evidence type="ECO:0000256" key="2">
    <source>
        <dbReference type="SAM" id="SignalP"/>
    </source>
</evidence>
<dbReference type="PANTHER" id="PTHR31927:SF2">
    <property type="entry name" value="FI07246P-RELATED"/>
    <property type="match status" value="1"/>
</dbReference>
<feature type="signal peptide" evidence="2">
    <location>
        <begin position="1"/>
        <end position="15"/>
    </location>
</feature>
<feature type="compositionally biased region" description="Polar residues" evidence="1">
    <location>
        <begin position="315"/>
        <end position="332"/>
    </location>
</feature>
<comment type="caution">
    <text evidence="4">The sequence shown here is derived from an EMBL/GenBank/DDBJ whole genome shotgun (WGS) entry which is preliminary data.</text>
</comment>
<dbReference type="GO" id="GO:0062129">
    <property type="term" value="C:chitin-based extracellular matrix"/>
    <property type="evidence" value="ECO:0007669"/>
    <property type="project" value="TreeGrafter"/>
</dbReference>
<proteinExistence type="predicted"/>
<dbReference type="SMART" id="SM00690">
    <property type="entry name" value="DM5"/>
    <property type="match status" value="1"/>
</dbReference>
<dbReference type="InterPro" id="IPR004145">
    <property type="entry name" value="DUF243"/>
</dbReference>
<feature type="region of interest" description="Disordered" evidence="1">
    <location>
        <begin position="315"/>
        <end position="356"/>
    </location>
</feature>
<feature type="compositionally biased region" description="Polar residues" evidence="1">
    <location>
        <begin position="339"/>
        <end position="354"/>
    </location>
</feature>
<reference evidence="4 5" key="1">
    <citation type="submission" date="2020-04" db="EMBL/GenBank/DDBJ databases">
        <authorList>
            <person name="Wallbank WR R."/>
            <person name="Pardo Diaz C."/>
            <person name="Kozak K."/>
            <person name="Martin S."/>
            <person name="Jiggins C."/>
            <person name="Moest M."/>
            <person name="Warren A I."/>
            <person name="Byers J.R.P. K."/>
            <person name="Montejo-Kovacevich G."/>
            <person name="Yen C E."/>
        </authorList>
    </citation>
    <scope>NUCLEOTIDE SEQUENCE [LARGE SCALE GENOMIC DNA]</scope>
</reference>
<dbReference type="GO" id="GO:0008010">
    <property type="term" value="F:structural constituent of chitin-based larval cuticle"/>
    <property type="evidence" value="ECO:0007669"/>
    <property type="project" value="TreeGrafter"/>
</dbReference>
<evidence type="ECO:0000313" key="4">
    <source>
        <dbReference type="EMBL" id="CAB3225341.1"/>
    </source>
</evidence>
<gene>
    <name evidence="4" type="ORF">APLA_LOCUS2467</name>
</gene>
<evidence type="ECO:0000313" key="5">
    <source>
        <dbReference type="Proteomes" id="UP000494106"/>
    </source>
</evidence>
<sequence>MWILLVTTVASAVLADTGYVYNAPNVPFNLPRNQPTNSYPLYNVQRYLYNNEDERSNEYLKKKYLQNNDGLGNPSYITGHSNNEYMGFNQPFTPLIPLNNNYAHANFQHAASPLAAGGNIGYMQAPTNGDINFNNAASYSNSNTLPSIGLNQNIGYAQSLRASGSNNYNNGYLQSYASHAPIAQKNIYNQPLLGLGNFVNTATTAGAYNNGITQTLKPVASISSSNEYNQVTQTGGSSNNAYSENTASSVGIDINSGYDHSINPLPSSLNNGYTVTVLSSTSNSLHPGYGSTGQPIAPPVGFTVSNGYEQSFTSSSSANFKTGYEQTSTSRGVNDGFVRSQTPNISANSNNGFSQPPMGPTYINLNSDITVRSTSSNLNNGSVLKGLERVVNKEPTNSRSSSTITPIIHKHIYFHVPPPEIEETGKTTPPLLPKKNYKILFIKMPSQESKSNLVRLQEQMRNAAIEDKTLIYLLVKKPEEPKSVVLPKVKPSDHQVFFVKYNGSPFDIAARVNEELDKTGSINSIVPLEPGLANGQHQ</sequence>
<dbReference type="GO" id="GO:0040003">
    <property type="term" value="P:chitin-based cuticle development"/>
    <property type="evidence" value="ECO:0007669"/>
    <property type="project" value="TreeGrafter"/>
</dbReference>
<organism evidence="4 5">
    <name type="scientific">Arctia plantaginis</name>
    <name type="common">Wood tiger moth</name>
    <name type="synonym">Phalaena plantaginis</name>
    <dbReference type="NCBI Taxonomy" id="874455"/>
    <lineage>
        <taxon>Eukaryota</taxon>
        <taxon>Metazoa</taxon>
        <taxon>Ecdysozoa</taxon>
        <taxon>Arthropoda</taxon>
        <taxon>Hexapoda</taxon>
        <taxon>Insecta</taxon>
        <taxon>Pterygota</taxon>
        <taxon>Neoptera</taxon>
        <taxon>Endopterygota</taxon>
        <taxon>Lepidoptera</taxon>
        <taxon>Glossata</taxon>
        <taxon>Ditrysia</taxon>
        <taxon>Noctuoidea</taxon>
        <taxon>Erebidae</taxon>
        <taxon>Arctiinae</taxon>
        <taxon>Arctia</taxon>
    </lineage>
</organism>
<dbReference type="PANTHER" id="PTHR31927">
    <property type="entry name" value="FI07246P-RELATED-RELATED"/>
    <property type="match status" value="1"/>
</dbReference>
<keyword evidence="5" id="KW-1185">Reference proteome</keyword>
<name>A0A8S0Z1P1_ARCPL</name>
<dbReference type="EMBL" id="CADEBC010000205">
    <property type="protein sequence ID" value="CAB3225341.1"/>
    <property type="molecule type" value="Genomic_DNA"/>
</dbReference>
<evidence type="ECO:0000256" key="1">
    <source>
        <dbReference type="SAM" id="MobiDB-lite"/>
    </source>
</evidence>
<feature type="domain" description="DUF243" evidence="3">
    <location>
        <begin position="406"/>
        <end position="504"/>
    </location>
</feature>
<dbReference type="Proteomes" id="UP000494106">
    <property type="component" value="Unassembled WGS sequence"/>
</dbReference>